<keyword evidence="1" id="KW-0472">Membrane</keyword>
<name>A0A2N5M4Y5_9BACI</name>
<keyword evidence="3" id="KW-1185">Reference proteome</keyword>
<organism evidence="2 3">
    <name type="scientific">Peribacillus deserti</name>
    <dbReference type="NCBI Taxonomy" id="673318"/>
    <lineage>
        <taxon>Bacteria</taxon>
        <taxon>Bacillati</taxon>
        <taxon>Bacillota</taxon>
        <taxon>Bacilli</taxon>
        <taxon>Bacillales</taxon>
        <taxon>Bacillaceae</taxon>
        <taxon>Peribacillus</taxon>
    </lineage>
</organism>
<reference evidence="2 3" key="1">
    <citation type="submission" date="2017-11" db="EMBL/GenBank/DDBJ databases">
        <title>Comparitive Functional Genomics of Dry Heat Resistant strains isolated from the Viking Spacecraft.</title>
        <authorList>
            <person name="Seuylemezian A."/>
            <person name="Cooper K."/>
            <person name="Vaishampayan P."/>
        </authorList>
    </citation>
    <scope>NUCLEOTIDE SEQUENCE [LARGE SCALE GENOMIC DNA]</scope>
    <source>
        <strain evidence="2 3">V1-29</strain>
    </source>
</reference>
<evidence type="ECO:0000313" key="2">
    <source>
        <dbReference type="EMBL" id="PLT29420.1"/>
    </source>
</evidence>
<keyword evidence="1" id="KW-0812">Transmembrane</keyword>
<dbReference type="EMBL" id="PGUY01000041">
    <property type="protein sequence ID" value="PLT29420.1"/>
    <property type="molecule type" value="Genomic_DNA"/>
</dbReference>
<proteinExistence type="predicted"/>
<sequence length="81" mass="9548">MKITIANTETGNLFIQIMCAKGRMFMRKTSVRLEKRKERRKKLKSGESGWGLFIFDVVLELFEYIIMGVVYLIRFAVRLIN</sequence>
<accession>A0A2N5M4Y5</accession>
<dbReference type="Proteomes" id="UP000234748">
    <property type="component" value="Unassembled WGS sequence"/>
</dbReference>
<evidence type="ECO:0000256" key="1">
    <source>
        <dbReference type="SAM" id="Phobius"/>
    </source>
</evidence>
<dbReference type="AlphaFoldDB" id="A0A2N5M4Y5"/>
<evidence type="ECO:0000313" key="3">
    <source>
        <dbReference type="Proteomes" id="UP000234748"/>
    </source>
</evidence>
<protein>
    <submittedName>
        <fullName evidence="2">Uncharacterized protein</fullName>
    </submittedName>
</protein>
<gene>
    <name evidence="2" type="ORF">CUU66_13430</name>
</gene>
<comment type="caution">
    <text evidence="2">The sequence shown here is derived from an EMBL/GenBank/DDBJ whole genome shotgun (WGS) entry which is preliminary data.</text>
</comment>
<keyword evidence="1" id="KW-1133">Transmembrane helix</keyword>
<feature type="transmembrane region" description="Helical" evidence="1">
    <location>
        <begin position="49"/>
        <end position="73"/>
    </location>
</feature>